<feature type="chain" id="PRO_5011466577" evidence="2">
    <location>
        <begin position="23"/>
        <end position="206"/>
    </location>
</feature>
<dbReference type="OrthoDB" id="1094316at2"/>
<evidence type="ECO:0000313" key="5">
    <source>
        <dbReference type="Proteomes" id="UP000199045"/>
    </source>
</evidence>
<feature type="domain" description="Outer membrane protein beta-barrel" evidence="3">
    <location>
        <begin position="9"/>
        <end position="202"/>
    </location>
</feature>
<dbReference type="AlphaFoldDB" id="A0A1G7W3Z1"/>
<evidence type="ECO:0000259" key="3">
    <source>
        <dbReference type="Pfam" id="PF13505"/>
    </source>
</evidence>
<evidence type="ECO:0000313" key="4">
    <source>
        <dbReference type="EMBL" id="SDG66722.1"/>
    </source>
</evidence>
<dbReference type="STRING" id="104663.SAMN04488121_105423"/>
<proteinExistence type="predicted"/>
<organism evidence="4 5">
    <name type="scientific">Chitinophaga filiformis</name>
    <name type="common">Myxococcus filiformis</name>
    <name type="synonym">Flexibacter filiformis</name>
    <dbReference type="NCBI Taxonomy" id="104663"/>
    <lineage>
        <taxon>Bacteria</taxon>
        <taxon>Pseudomonadati</taxon>
        <taxon>Bacteroidota</taxon>
        <taxon>Chitinophagia</taxon>
        <taxon>Chitinophagales</taxon>
        <taxon>Chitinophagaceae</taxon>
        <taxon>Chitinophaga</taxon>
    </lineage>
</organism>
<feature type="signal peptide" evidence="2">
    <location>
        <begin position="1"/>
        <end position="22"/>
    </location>
</feature>
<name>A0A1G7W3Z1_CHIFI</name>
<reference evidence="4 5" key="1">
    <citation type="submission" date="2016-10" db="EMBL/GenBank/DDBJ databases">
        <authorList>
            <person name="de Groot N.N."/>
        </authorList>
    </citation>
    <scope>NUCLEOTIDE SEQUENCE [LARGE SCALE GENOMIC DNA]</scope>
    <source>
        <strain evidence="4 5">DSM 527</strain>
    </source>
</reference>
<accession>A0A1G7W3Z1</accession>
<dbReference type="EMBL" id="FNBN01000005">
    <property type="protein sequence ID" value="SDG66722.1"/>
    <property type="molecule type" value="Genomic_DNA"/>
</dbReference>
<dbReference type="SUPFAM" id="SSF56925">
    <property type="entry name" value="OMPA-like"/>
    <property type="match status" value="1"/>
</dbReference>
<protein>
    <submittedName>
        <fullName evidence="4">Outer membrane protein beta-barrel domain-containing protein</fullName>
    </submittedName>
</protein>
<evidence type="ECO:0000256" key="1">
    <source>
        <dbReference type="ARBA" id="ARBA00022729"/>
    </source>
</evidence>
<dbReference type="RefSeq" id="WP_089835062.1">
    <property type="nucleotide sequence ID" value="NZ_FNBN01000005.1"/>
</dbReference>
<gene>
    <name evidence="4" type="ORF">SAMN04488121_105423</name>
</gene>
<evidence type="ECO:0000256" key="2">
    <source>
        <dbReference type="SAM" id="SignalP"/>
    </source>
</evidence>
<dbReference type="Proteomes" id="UP000199045">
    <property type="component" value="Unassembled WGS sequence"/>
</dbReference>
<dbReference type="Pfam" id="PF13505">
    <property type="entry name" value="OMP_b-brl"/>
    <property type="match status" value="1"/>
</dbReference>
<dbReference type="InterPro" id="IPR027385">
    <property type="entry name" value="Beta-barrel_OMP"/>
</dbReference>
<dbReference type="Gene3D" id="2.40.160.20">
    <property type="match status" value="1"/>
</dbReference>
<keyword evidence="1 2" id="KW-0732">Signal</keyword>
<sequence length="206" mass="23039">MKSMKLWILTMIAFLGVQSAFAQVRSPLSINVDYSIGQPLGSLKDYTDKTSFRGWRAGIQYQINDQLAVGLRSGYQQFYERMPRAVYPTKGGDISAVQSRSLEVTPILATVQYQLTKPDAAIIPYVGLGVGTVNMLYNKYWGEFTDRDNSWQFAASPEVGINIPFGKGSPLLFNASVQYTYSPYKLQEITSYNVVQANVGLRLHIN</sequence>
<dbReference type="InterPro" id="IPR011250">
    <property type="entry name" value="OMP/PagP_B-barrel"/>
</dbReference>